<dbReference type="RefSeq" id="XP_046015494.1">
    <property type="nucleotide sequence ID" value="XM_046153268.1"/>
</dbReference>
<dbReference type="CDD" id="cd17323">
    <property type="entry name" value="MFS_Tpo1_MDR_like"/>
    <property type="match status" value="1"/>
</dbReference>
<evidence type="ECO:0000256" key="1">
    <source>
        <dbReference type="ARBA" id="ARBA00004141"/>
    </source>
</evidence>
<feature type="transmembrane region" description="Helical" evidence="6">
    <location>
        <begin position="564"/>
        <end position="587"/>
    </location>
</feature>
<dbReference type="PANTHER" id="PTHR23502:SF60">
    <property type="entry name" value="MAJOR FACILITATOR SUPERFAMILY (MFS) PROFILE DOMAIN-CONTAINING PROTEIN-RELATED"/>
    <property type="match status" value="1"/>
</dbReference>
<feature type="transmembrane region" description="Helical" evidence="6">
    <location>
        <begin position="471"/>
        <end position="491"/>
    </location>
</feature>
<gene>
    <name evidence="8" type="ORF">B0I36DRAFT_318273</name>
</gene>
<feature type="transmembrane region" description="Helical" evidence="6">
    <location>
        <begin position="386"/>
        <end position="409"/>
    </location>
</feature>
<dbReference type="InterPro" id="IPR036259">
    <property type="entry name" value="MFS_trans_sf"/>
</dbReference>
<keyword evidence="3 6" id="KW-1133">Transmembrane helix</keyword>
<protein>
    <submittedName>
        <fullName evidence="8">Major facilitator superfamily domain-containing protein</fullName>
    </submittedName>
</protein>
<feature type="transmembrane region" description="Helical" evidence="6">
    <location>
        <begin position="503"/>
        <end position="523"/>
    </location>
</feature>
<dbReference type="Pfam" id="PF07690">
    <property type="entry name" value="MFS_1"/>
    <property type="match status" value="1"/>
</dbReference>
<organism evidence="8 9">
    <name type="scientific">Microdochium trichocladiopsis</name>
    <dbReference type="NCBI Taxonomy" id="1682393"/>
    <lineage>
        <taxon>Eukaryota</taxon>
        <taxon>Fungi</taxon>
        <taxon>Dikarya</taxon>
        <taxon>Ascomycota</taxon>
        <taxon>Pezizomycotina</taxon>
        <taxon>Sordariomycetes</taxon>
        <taxon>Xylariomycetidae</taxon>
        <taxon>Xylariales</taxon>
        <taxon>Microdochiaceae</taxon>
        <taxon>Microdochium</taxon>
    </lineage>
</organism>
<feature type="region of interest" description="Disordered" evidence="5">
    <location>
        <begin position="1"/>
        <end position="107"/>
    </location>
</feature>
<dbReference type="FunFam" id="1.20.1250.20:FF:000011">
    <property type="entry name" value="MFS multidrug transporter, putative"/>
    <property type="match status" value="1"/>
</dbReference>
<feature type="transmembrane region" description="Helical" evidence="6">
    <location>
        <begin position="154"/>
        <end position="179"/>
    </location>
</feature>
<evidence type="ECO:0000256" key="6">
    <source>
        <dbReference type="SAM" id="Phobius"/>
    </source>
</evidence>
<feature type="transmembrane region" description="Helical" evidence="6">
    <location>
        <begin position="284"/>
        <end position="305"/>
    </location>
</feature>
<comment type="subcellular location">
    <subcellularLocation>
        <location evidence="1">Membrane</location>
        <topology evidence="1">Multi-pass membrane protein</topology>
    </subcellularLocation>
</comment>
<evidence type="ECO:0000256" key="4">
    <source>
        <dbReference type="ARBA" id="ARBA00023136"/>
    </source>
</evidence>
<dbReference type="InterPro" id="IPR020846">
    <property type="entry name" value="MFS_dom"/>
</dbReference>
<feature type="transmembrane region" description="Helical" evidence="6">
    <location>
        <begin position="530"/>
        <end position="552"/>
    </location>
</feature>
<evidence type="ECO:0000256" key="5">
    <source>
        <dbReference type="SAM" id="MobiDB-lite"/>
    </source>
</evidence>
<keyword evidence="9" id="KW-1185">Reference proteome</keyword>
<reference evidence="8" key="1">
    <citation type="journal article" date="2021" name="Nat. Commun.">
        <title>Genetic determinants of endophytism in the Arabidopsis root mycobiome.</title>
        <authorList>
            <person name="Mesny F."/>
            <person name="Miyauchi S."/>
            <person name="Thiergart T."/>
            <person name="Pickel B."/>
            <person name="Atanasova L."/>
            <person name="Karlsson M."/>
            <person name="Huettel B."/>
            <person name="Barry K.W."/>
            <person name="Haridas S."/>
            <person name="Chen C."/>
            <person name="Bauer D."/>
            <person name="Andreopoulos W."/>
            <person name="Pangilinan J."/>
            <person name="LaButti K."/>
            <person name="Riley R."/>
            <person name="Lipzen A."/>
            <person name="Clum A."/>
            <person name="Drula E."/>
            <person name="Henrissat B."/>
            <person name="Kohler A."/>
            <person name="Grigoriev I.V."/>
            <person name="Martin F.M."/>
            <person name="Hacquard S."/>
        </authorList>
    </citation>
    <scope>NUCLEOTIDE SEQUENCE</scope>
    <source>
        <strain evidence="8">MPI-CAGE-CH-0230</strain>
    </source>
</reference>
<keyword evidence="2 6" id="KW-0812">Transmembrane</keyword>
<dbReference type="OrthoDB" id="6770063at2759"/>
<feature type="domain" description="Major facilitator superfamily (MFS) profile" evidence="7">
    <location>
        <begin position="156"/>
        <end position="592"/>
    </location>
</feature>
<feature type="transmembrane region" description="Helical" evidence="6">
    <location>
        <begin position="248"/>
        <end position="272"/>
    </location>
</feature>
<feature type="transmembrane region" description="Helical" evidence="6">
    <location>
        <begin position="191"/>
        <end position="210"/>
    </location>
</feature>
<accession>A0A9P9BWT1</accession>
<dbReference type="InterPro" id="IPR011701">
    <property type="entry name" value="MFS"/>
</dbReference>
<feature type="transmembrane region" description="Helical" evidence="6">
    <location>
        <begin position="429"/>
        <end position="450"/>
    </location>
</feature>
<feature type="compositionally biased region" description="Basic and acidic residues" evidence="5">
    <location>
        <begin position="35"/>
        <end position="61"/>
    </location>
</feature>
<sequence length="601" mass="64968">MGGNSPANDDEGENHNASTTMASPKFPPADNVIRTADEIEKPHVHGDSDSDGHSITSHKDGNGVAIPISLQRTISRLSGSRSPSRTPSRTISLIHDGIETRHEPSPSIDLAEVELGPELQEKKTTTAPDPSDPNLVTWSDPGENPKNWPFARKWVVVFITSMFTLMSPLSSTIIAPALTTIGKDFGIDDPAIQFLTLSIFILGFSVGPLLWGPASEIYGRVIVLQLTNAVFFGFNLGCGLSQNKEQLIVFRFLAGLTGSASLATGGGVMGDLFVAEERGRAMSVYSLAPLLGPALGPICGGFIVQYAQWRWAFYATTIFDALIQCAGLFLLRETYAPVLLAWKKKKLAKETGNTELHTPFDSVKRTAGEIIRTAISRPFRMLATQVIVQFMAMYLMFLYGVVYIMLSSFPGLWSGPEPDGYGMSISIGGLNYISLGVGFWAGAQTCARLQDRIYAAMKRRNGGVGEPEFRVLMMAPGAVLTPIGLLIYGWTAEYKTHWIGPNIGAFVFGLGSIIGFNCVQTFLVDVYTRYAASAVGATTVLRGLAGFAFPLFVPKMYARLGLGFSNTVLAACAVAIGWPGPVFLWFYGKKLRQRSPFAAGS</sequence>
<evidence type="ECO:0000259" key="7">
    <source>
        <dbReference type="PROSITE" id="PS50850"/>
    </source>
</evidence>
<feature type="compositionally biased region" description="Low complexity" evidence="5">
    <location>
        <begin position="74"/>
        <end position="93"/>
    </location>
</feature>
<dbReference type="AlphaFoldDB" id="A0A9P9BWT1"/>
<evidence type="ECO:0000313" key="8">
    <source>
        <dbReference type="EMBL" id="KAH7035401.1"/>
    </source>
</evidence>
<keyword evidence="4 6" id="KW-0472">Membrane</keyword>
<dbReference type="Gene3D" id="1.20.1250.20">
    <property type="entry name" value="MFS general substrate transporter like domains"/>
    <property type="match status" value="1"/>
</dbReference>
<name>A0A9P9BWT1_9PEZI</name>
<evidence type="ECO:0000313" key="9">
    <source>
        <dbReference type="Proteomes" id="UP000756346"/>
    </source>
</evidence>
<dbReference type="PROSITE" id="PS50850">
    <property type="entry name" value="MFS"/>
    <property type="match status" value="1"/>
</dbReference>
<comment type="caution">
    <text evidence="8">The sequence shown here is derived from an EMBL/GenBank/DDBJ whole genome shotgun (WGS) entry which is preliminary data.</text>
</comment>
<dbReference type="PANTHER" id="PTHR23502">
    <property type="entry name" value="MAJOR FACILITATOR SUPERFAMILY"/>
    <property type="match status" value="1"/>
</dbReference>
<feature type="transmembrane region" description="Helical" evidence="6">
    <location>
        <begin position="217"/>
        <end position="236"/>
    </location>
</feature>
<dbReference type="GO" id="GO:0022857">
    <property type="term" value="F:transmembrane transporter activity"/>
    <property type="evidence" value="ECO:0007669"/>
    <property type="project" value="InterPro"/>
</dbReference>
<evidence type="ECO:0000256" key="3">
    <source>
        <dbReference type="ARBA" id="ARBA00022989"/>
    </source>
</evidence>
<feature type="transmembrane region" description="Helical" evidence="6">
    <location>
        <begin position="311"/>
        <end position="331"/>
    </location>
</feature>
<evidence type="ECO:0000256" key="2">
    <source>
        <dbReference type="ARBA" id="ARBA00022692"/>
    </source>
</evidence>
<dbReference type="SUPFAM" id="SSF103473">
    <property type="entry name" value="MFS general substrate transporter"/>
    <property type="match status" value="1"/>
</dbReference>
<proteinExistence type="predicted"/>
<dbReference type="GeneID" id="70182814"/>
<dbReference type="Proteomes" id="UP000756346">
    <property type="component" value="Unassembled WGS sequence"/>
</dbReference>
<dbReference type="EMBL" id="JAGTJQ010000003">
    <property type="protein sequence ID" value="KAH7035401.1"/>
    <property type="molecule type" value="Genomic_DNA"/>
</dbReference>
<dbReference type="GO" id="GO:0016020">
    <property type="term" value="C:membrane"/>
    <property type="evidence" value="ECO:0007669"/>
    <property type="project" value="UniProtKB-SubCell"/>
</dbReference>